<accession>A0ABT8GB06</accession>
<sequence>MGRRQSIQLPGFSHANPIPAAARIGPFLFSGVLTGRDPVTLEMPSSLDAQCVNVFMHVRSLLAAAGGTTDDIVKMTFWLADYRNRETLNREWTTLFPDPEDRPARQAMAATLDGGCLIQCDLVAVLEH</sequence>
<dbReference type="InterPro" id="IPR035959">
    <property type="entry name" value="RutC-like_sf"/>
</dbReference>
<keyword evidence="2" id="KW-1185">Reference proteome</keyword>
<evidence type="ECO:0000313" key="2">
    <source>
        <dbReference type="Proteomes" id="UP001172728"/>
    </source>
</evidence>
<comment type="caution">
    <text evidence="1">The sequence shown here is derived from an EMBL/GenBank/DDBJ whole genome shotgun (WGS) entry which is preliminary data.</text>
</comment>
<dbReference type="EMBL" id="JAUHPW010000008">
    <property type="protein sequence ID" value="MDN4476326.1"/>
    <property type="molecule type" value="Genomic_DNA"/>
</dbReference>
<keyword evidence="1" id="KW-0378">Hydrolase</keyword>
<gene>
    <name evidence="1" type="ORF">QQX09_10710</name>
</gene>
<dbReference type="RefSeq" id="WP_301134480.1">
    <property type="nucleotide sequence ID" value="NZ_JAUHPW010000008.1"/>
</dbReference>
<name>A0ABT8GB06_9MICO</name>
<dbReference type="GO" id="GO:0016787">
    <property type="term" value="F:hydrolase activity"/>
    <property type="evidence" value="ECO:0007669"/>
    <property type="project" value="UniProtKB-KW"/>
</dbReference>
<proteinExistence type="predicted"/>
<organism evidence="1 2">
    <name type="scientific">Demequina litoralis</name>
    <dbReference type="NCBI Taxonomy" id="3051660"/>
    <lineage>
        <taxon>Bacteria</taxon>
        <taxon>Bacillati</taxon>
        <taxon>Actinomycetota</taxon>
        <taxon>Actinomycetes</taxon>
        <taxon>Micrococcales</taxon>
        <taxon>Demequinaceae</taxon>
        <taxon>Demequina</taxon>
    </lineage>
</organism>
<dbReference type="SUPFAM" id="SSF55298">
    <property type="entry name" value="YjgF-like"/>
    <property type="match status" value="1"/>
</dbReference>
<evidence type="ECO:0000313" key="1">
    <source>
        <dbReference type="EMBL" id="MDN4476326.1"/>
    </source>
</evidence>
<dbReference type="EC" id="3.5.-.-" evidence="1"/>
<reference evidence="1" key="1">
    <citation type="submission" date="2023-06" db="EMBL/GenBank/DDBJ databases">
        <title>Sysu t00192.</title>
        <authorList>
            <person name="Gao L."/>
            <person name="Fang B.-Z."/>
            <person name="Li W.-J."/>
        </authorList>
    </citation>
    <scope>NUCLEOTIDE SEQUENCE</scope>
    <source>
        <strain evidence="1">SYSU T00192</strain>
    </source>
</reference>
<dbReference type="Pfam" id="PF01042">
    <property type="entry name" value="Ribonuc_L-PSP"/>
    <property type="match status" value="1"/>
</dbReference>
<protein>
    <submittedName>
        <fullName evidence="1">RidA family protein</fullName>
        <ecNumber evidence="1">3.5.-.-</ecNumber>
    </submittedName>
</protein>
<dbReference type="Gene3D" id="3.30.1330.40">
    <property type="entry name" value="RutC-like"/>
    <property type="match status" value="1"/>
</dbReference>
<dbReference type="InterPro" id="IPR006175">
    <property type="entry name" value="YjgF/YER057c/UK114"/>
</dbReference>
<dbReference type="CDD" id="cd00448">
    <property type="entry name" value="YjgF_YER057c_UK114_family"/>
    <property type="match status" value="1"/>
</dbReference>
<dbReference type="Proteomes" id="UP001172728">
    <property type="component" value="Unassembled WGS sequence"/>
</dbReference>